<dbReference type="OrthoDB" id="2547231at2"/>
<comment type="caution">
    <text evidence="3">The sequence shown here is derived from an EMBL/GenBank/DDBJ whole genome shotgun (WGS) entry which is preliminary data.</text>
</comment>
<dbReference type="EMBL" id="MYFO01000044">
    <property type="protein sequence ID" value="TFE83719.1"/>
    <property type="molecule type" value="Genomic_DNA"/>
</dbReference>
<reference evidence="3 4" key="1">
    <citation type="submission" date="2017-03" db="EMBL/GenBank/DDBJ databases">
        <title>Isolation of Levoglucosan Utilizing Bacteria.</title>
        <authorList>
            <person name="Arya A.S."/>
        </authorList>
    </citation>
    <scope>NUCLEOTIDE SEQUENCE [LARGE SCALE GENOMIC DNA]</scope>
    <source>
        <strain evidence="3 4">MEC069</strain>
    </source>
</reference>
<protein>
    <recommendedName>
        <fullName evidence="5">SAF domain-containing protein</fullName>
    </recommendedName>
</protein>
<evidence type="ECO:0008006" key="5">
    <source>
        <dbReference type="Google" id="ProtNLM"/>
    </source>
</evidence>
<dbReference type="AlphaFoldDB" id="A0A4Y8PSX0"/>
<evidence type="ECO:0000313" key="3">
    <source>
        <dbReference type="EMBL" id="TFE83719.1"/>
    </source>
</evidence>
<organism evidence="3 4">
    <name type="scientific">Paenibacillus athensensis</name>
    <dbReference type="NCBI Taxonomy" id="1967502"/>
    <lineage>
        <taxon>Bacteria</taxon>
        <taxon>Bacillati</taxon>
        <taxon>Bacillota</taxon>
        <taxon>Bacilli</taxon>
        <taxon>Bacillales</taxon>
        <taxon>Paenibacillaceae</taxon>
        <taxon>Paenibacillus</taxon>
    </lineage>
</organism>
<dbReference type="CDD" id="cd11614">
    <property type="entry name" value="SAF_CpaB_FlgA_like"/>
    <property type="match status" value="1"/>
</dbReference>
<evidence type="ECO:0000313" key="4">
    <source>
        <dbReference type="Proteomes" id="UP000298246"/>
    </source>
</evidence>
<accession>A0A4Y8PSX0</accession>
<feature type="transmembrane region" description="Helical" evidence="2">
    <location>
        <begin position="7"/>
        <end position="24"/>
    </location>
</feature>
<keyword evidence="2" id="KW-0472">Membrane</keyword>
<proteinExistence type="predicted"/>
<feature type="compositionally biased region" description="Polar residues" evidence="1">
    <location>
        <begin position="296"/>
        <end position="305"/>
    </location>
</feature>
<gene>
    <name evidence="3" type="ORF">B5M42_22350</name>
</gene>
<name>A0A4Y8PSX0_9BACL</name>
<feature type="region of interest" description="Disordered" evidence="1">
    <location>
        <begin position="289"/>
        <end position="319"/>
    </location>
</feature>
<dbReference type="Proteomes" id="UP000298246">
    <property type="component" value="Unassembled WGS sequence"/>
</dbReference>
<keyword evidence="2" id="KW-0812">Transmembrane</keyword>
<evidence type="ECO:0000256" key="1">
    <source>
        <dbReference type="SAM" id="MobiDB-lite"/>
    </source>
</evidence>
<dbReference type="RefSeq" id="WP_134756954.1">
    <property type="nucleotide sequence ID" value="NZ_MYFO02000001.1"/>
</dbReference>
<keyword evidence="2" id="KW-1133">Transmembrane helix</keyword>
<keyword evidence="4" id="KW-1185">Reference proteome</keyword>
<sequence length="319" mass="34704">MRLRKMLVYLIGILFIVISVYLYVKVINSYKESVTTTLTLQATRLIQAGEIIQTGMFQPVTVPIAQHRDDAAISEQELLGKMALVPIGMGEEFAKWKIGVDIAAPAPGQFLSSFKTDSLTNVNNMVRRGDRVDVWIDFENPRQFVDASGSRMQIGSVKIISGLKVVNVKTAEGAEVEENGGGAEVLDAIRSGALQVNQDNIGRVRSKPSGIAFANTYIMDDEISNAYVLGSLGGRIRLTLPNLYSRLEGSGQTVLTDTFQQLKHTGIFNKETKGEEVQVGTIVPSEVKGIEGSAESLPSSDTNSKVSDEPKQPTIIEVK</sequence>
<evidence type="ECO:0000256" key="2">
    <source>
        <dbReference type="SAM" id="Phobius"/>
    </source>
</evidence>